<keyword evidence="2" id="KW-1185">Reference proteome</keyword>
<dbReference type="EMBL" id="MU167274">
    <property type="protein sequence ID" value="KAG0145538.1"/>
    <property type="molecule type" value="Genomic_DNA"/>
</dbReference>
<reference evidence="1" key="1">
    <citation type="submission" date="2013-11" db="EMBL/GenBank/DDBJ databases">
        <title>Genome sequence of the fusiform rust pathogen reveals effectors for host alternation and coevolution with pine.</title>
        <authorList>
            <consortium name="DOE Joint Genome Institute"/>
            <person name="Smith K."/>
            <person name="Pendleton A."/>
            <person name="Kubisiak T."/>
            <person name="Anderson C."/>
            <person name="Salamov A."/>
            <person name="Aerts A."/>
            <person name="Riley R."/>
            <person name="Clum A."/>
            <person name="Lindquist E."/>
            <person name="Ence D."/>
            <person name="Campbell M."/>
            <person name="Kronenberg Z."/>
            <person name="Feau N."/>
            <person name="Dhillon B."/>
            <person name="Hamelin R."/>
            <person name="Burleigh J."/>
            <person name="Smith J."/>
            <person name="Yandell M."/>
            <person name="Nelson C."/>
            <person name="Grigoriev I."/>
            <person name="Davis J."/>
        </authorList>
    </citation>
    <scope>NUCLEOTIDE SEQUENCE</scope>
    <source>
        <strain evidence="1">G11</strain>
    </source>
</reference>
<evidence type="ECO:0000313" key="2">
    <source>
        <dbReference type="Proteomes" id="UP000886653"/>
    </source>
</evidence>
<evidence type="ECO:0000313" key="1">
    <source>
        <dbReference type="EMBL" id="KAG0145538.1"/>
    </source>
</evidence>
<gene>
    <name evidence="1" type="ORF">CROQUDRAFT_563054</name>
</gene>
<dbReference type="Proteomes" id="UP000886653">
    <property type="component" value="Unassembled WGS sequence"/>
</dbReference>
<sequence length="151" mass="16914">MEFYTADHQSKSVQMETARDLGAVDGAYEAGVEDGGKKNENASRWVIYHANLIRLMRTYGSYGAGEAAGVAGAKVSADEKETLKVEFETEIEHEDERRQDCACEILTCFVNGFDWNLEDDLSVLPRVHARSYPIQRRKGSVDVTYKRSLDG</sequence>
<organism evidence="1 2">
    <name type="scientific">Cronartium quercuum f. sp. fusiforme G11</name>
    <dbReference type="NCBI Taxonomy" id="708437"/>
    <lineage>
        <taxon>Eukaryota</taxon>
        <taxon>Fungi</taxon>
        <taxon>Dikarya</taxon>
        <taxon>Basidiomycota</taxon>
        <taxon>Pucciniomycotina</taxon>
        <taxon>Pucciniomycetes</taxon>
        <taxon>Pucciniales</taxon>
        <taxon>Coleosporiaceae</taxon>
        <taxon>Cronartium</taxon>
    </lineage>
</organism>
<comment type="caution">
    <text evidence="1">The sequence shown here is derived from an EMBL/GenBank/DDBJ whole genome shotgun (WGS) entry which is preliminary data.</text>
</comment>
<name>A0A9P6TCD7_9BASI</name>
<accession>A0A9P6TCD7</accession>
<protein>
    <submittedName>
        <fullName evidence="1">Uncharacterized protein</fullName>
    </submittedName>
</protein>
<dbReference type="AlphaFoldDB" id="A0A9P6TCD7"/>
<proteinExistence type="predicted"/>